<dbReference type="Pfam" id="PF01025">
    <property type="entry name" value="GrpE"/>
    <property type="match status" value="1"/>
</dbReference>
<dbReference type="GO" id="GO:0005737">
    <property type="term" value="C:cytoplasm"/>
    <property type="evidence" value="ECO:0007669"/>
    <property type="project" value="UniProtKB-SubCell"/>
</dbReference>
<dbReference type="InterPro" id="IPR009012">
    <property type="entry name" value="GrpE_head"/>
</dbReference>
<dbReference type="GO" id="GO:0051082">
    <property type="term" value="F:unfolded protein binding"/>
    <property type="evidence" value="ECO:0007669"/>
    <property type="project" value="TreeGrafter"/>
</dbReference>
<organism evidence="7 8">
    <name type="scientific">Rufibacter quisquiliarum</name>
    <dbReference type="NCBI Taxonomy" id="1549639"/>
    <lineage>
        <taxon>Bacteria</taxon>
        <taxon>Pseudomonadati</taxon>
        <taxon>Bacteroidota</taxon>
        <taxon>Cytophagia</taxon>
        <taxon>Cytophagales</taxon>
        <taxon>Hymenobacteraceae</taxon>
        <taxon>Rufibacter</taxon>
    </lineage>
</organism>
<evidence type="ECO:0000256" key="4">
    <source>
        <dbReference type="RuleBase" id="RU000639"/>
    </source>
</evidence>
<dbReference type="GO" id="GO:0000774">
    <property type="term" value="F:adenyl-nucleotide exchange factor activity"/>
    <property type="evidence" value="ECO:0007669"/>
    <property type="project" value="InterPro"/>
</dbReference>
<comment type="caution">
    <text evidence="7">The sequence shown here is derived from an EMBL/GenBank/DDBJ whole genome shotgun (WGS) entry which is preliminary data.</text>
</comment>
<comment type="similarity">
    <text evidence="1 3 5">Belongs to the GrpE family.</text>
</comment>
<dbReference type="GO" id="GO:0051087">
    <property type="term" value="F:protein-folding chaperone binding"/>
    <property type="evidence" value="ECO:0007669"/>
    <property type="project" value="InterPro"/>
</dbReference>
<dbReference type="SUPFAM" id="SSF58014">
    <property type="entry name" value="Coiled-coil domain of nucleotide exchange factor GrpE"/>
    <property type="match status" value="1"/>
</dbReference>
<dbReference type="Gene3D" id="3.90.20.20">
    <property type="match status" value="1"/>
</dbReference>
<evidence type="ECO:0000256" key="3">
    <source>
        <dbReference type="HAMAP-Rule" id="MF_01151"/>
    </source>
</evidence>
<keyword evidence="8" id="KW-1185">Reference proteome</keyword>
<proteinExistence type="inferred from homology"/>
<accession>A0A839GJP8</accession>
<dbReference type="GO" id="GO:0006457">
    <property type="term" value="P:protein folding"/>
    <property type="evidence" value="ECO:0007669"/>
    <property type="project" value="InterPro"/>
</dbReference>
<reference evidence="7 8" key="1">
    <citation type="submission" date="2020-08" db="EMBL/GenBank/DDBJ databases">
        <title>Genomic Encyclopedia of Type Strains, Phase IV (KMG-IV): sequencing the most valuable type-strain genomes for metagenomic binning, comparative biology and taxonomic classification.</title>
        <authorList>
            <person name="Goeker M."/>
        </authorList>
    </citation>
    <scope>NUCLEOTIDE SEQUENCE [LARGE SCALE GENOMIC DNA]</scope>
    <source>
        <strain evidence="7 8">DSM 29854</strain>
    </source>
</reference>
<sequence length="196" mass="21854">MSTTAEQNTPEQENLQPENQEATEQTASEQPAAGQAEGQGEETEGETKTSENGSAELDELRDKYLRLQAEFDNFRRRTSKERLELFKTANQELMVALIPVLDDLERAQAAMKDAQDVNAVREGVELIFNKFQSLLQHKGLKAMEAVGQPFDADVHEAITQIPAPSEDMKGKVIDQVEKGYYLNDKVVRFAKVVIGA</sequence>
<feature type="region of interest" description="Disordered" evidence="6">
    <location>
        <begin position="1"/>
        <end position="57"/>
    </location>
</feature>
<dbReference type="AlphaFoldDB" id="A0A839GJP8"/>
<dbReference type="PROSITE" id="PS01071">
    <property type="entry name" value="GRPE"/>
    <property type="match status" value="1"/>
</dbReference>
<dbReference type="CDD" id="cd00446">
    <property type="entry name" value="GrpE"/>
    <property type="match status" value="1"/>
</dbReference>
<keyword evidence="3" id="KW-0963">Cytoplasm</keyword>
<protein>
    <recommendedName>
        <fullName evidence="3 4">Protein GrpE</fullName>
    </recommendedName>
    <alternativeName>
        <fullName evidence="3">HSP-70 cofactor</fullName>
    </alternativeName>
</protein>
<keyword evidence="2 3" id="KW-0143">Chaperone</keyword>
<feature type="compositionally biased region" description="Low complexity" evidence="6">
    <location>
        <begin position="1"/>
        <end position="20"/>
    </location>
</feature>
<gene>
    <name evidence="3" type="primary">grpE</name>
    <name evidence="7" type="ORF">FHS90_001707</name>
</gene>
<dbReference type="InterPro" id="IPR000740">
    <property type="entry name" value="GrpE"/>
</dbReference>
<dbReference type="EMBL" id="JACJIQ010000005">
    <property type="protein sequence ID" value="MBA9076999.1"/>
    <property type="molecule type" value="Genomic_DNA"/>
</dbReference>
<comment type="function">
    <text evidence="3 4">Participates actively in the response to hyperosmotic and heat shock by preventing the aggregation of stress-denatured proteins, in association with DnaK and GrpE. It is the nucleotide exchange factor for DnaK and may function as a thermosensor. Unfolded proteins bind initially to DnaJ; upon interaction with the DnaJ-bound protein, DnaK hydrolyzes its bound ATP, resulting in the formation of a stable complex. GrpE releases ADP from DnaK; ATP binding to DnaK triggers the release of the substrate protein, thus completing the reaction cycle. Several rounds of ATP-dependent interactions between DnaJ, DnaK and GrpE are required for fully efficient folding.</text>
</comment>
<comment type="subunit">
    <text evidence="3">Homodimer.</text>
</comment>
<dbReference type="PANTHER" id="PTHR21237:SF23">
    <property type="entry name" value="GRPE PROTEIN HOMOLOG, MITOCHONDRIAL"/>
    <property type="match status" value="1"/>
</dbReference>
<dbReference type="SUPFAM" id="SSF51064">
    <property type="entry name" value="Head domain of nucleotide exchange factor GrpE"/>
    <property type="match status" value="1"/>
</dbReference>
<dbReference type="GO" id="GO:0042803">
    <property type="term" value="F:protein homodimerization activity"/>
    <property type="evidence" value="ECO:0007669"/>
    <property type="project" value="InterPro"/>
</dbReference>
<dbReference type="Gene3D" id="2.30.22.10">
    <property type="entry name" value="Head domain of nucleotide exchange factor GrpE"/>
    <property type="match status" value="1"/>
</dbReference>
<evidence type="ECO:0000256" key="6">
    <source>
        <dbReference type="SAM" id="MobiDB-lite"/>
    </source>
</evidence>
<evidence type="ECO:0000313" key="7">
    <source>
        <dbReference type="EMBL" id="MBA9076999.1"/>
    </source>
</evidence>
<dbReference type="Proteomes" id="UP000563094">
    <property type="component" value="Unassembled WGS sequence"/>
</dbReference>
<dbReference type="PRINTS" id="PR00773">
    <property type="entry name" value="GRPEPROTEIN"/>
</dbReference>
<dbReference type="RefSeq" id="WP_066834380.1">
    <property type="nucleotide sequence ID" value="NZ_JACJIQ010000005.1"/>
</dbReference>
<evidence type="ECO:0000256" key="1">
    <source>
        <dbReference type="ARBA" id="ARBA00009054"/>
    </source>
</evidence>
<comment type="subcellular location">
    <subcellularLocation>
        <location evidence="3">Cytoplasm</location>
    </subcellularLocation>
</comment>
<feature type="compositionally biased region" description="Low complexity" evidence="6">
    <location>
        <begin position="28"/>
        <end position="38"/>
    </location>
</feature>
<keyword evidence="3 4" id="KW-0346">Stress response</keyword>
<evidence type="ECO:0000256" key="5">
    <source>
        <dbReference type="RuleBase" id="RU004478"/>
    </source>
</evidence>
<dbReference type="HAMAP" id="MF_01151">
    <property type="entry name" value="GrpE"/>
    <property type="match status" value="1"/>
</dbReference>
<name>A0A839GJP8_9BACT</name>
<dbReference type="PANTHER" id="PTHR21237">
    <property type="entry name" value="GRPE PROTEIN"/>
    <property type="match status" value="1"/>
</dbReference>
<evidence type="ECO:0000256" key="2">
    <source>
        <dbReference type="ARBA" id="ARBA00023186"/>
    </source>
</evidence>
<evidence type="ECO:0000313" key="8">
    <source>
        <dbReference type="Proteomes" id="UP000563094"/>
    </source>
</evidence>
<dbReference type="InterPro" id="IPR013805">
    <property type="entry name" value="GrpE_CC"/>
</dbReference>